<dbReference type="SUPFAM" id="SSF56601">
    <property type="entry name" value="beta-lactamase/transpeptidase-like"/>
    <property type="match status" value="1"/>
</dbReference>
<proteinExistence type="inferred from homology"/>
<dbReference type="Pfam" id="PF21922">
    <property type="entry name" value="PBP_dimer_2"/>
    <property type="match status" value="1"/>
</dbReference>
<evidence type="ECO:0000256" key="3">
    <source>
        <dbReference type="ARBA" id="ARBA00022729"/>
    </source>
</evidence>
<dbReference type="InterPro" id="IPR012338">
    <property type="entry name" value="Beta-lactam/transpept-like"/>
</dbReference>
<evidence type="ECO:0000313" key="10">
    <source>
        <dbReference type="Proteomes" id="UP000265643"/>
    </source>
</evidence>
<evidence type="ECO:0000259" key="7">
    <source>
        <dbReference type="Pfam" id="PF00905"/>
    </source>
</evidence>
<reference evidence="10" key="1">
    <citation type="submission" date="2018-09" db="EMBL/GenBank/DDBJ databases">
        <title>Draft Genome Sequence of Mediterraneibacter sp. KCTC 15684.</title>
        <authorList>
            <person name="Kim J.S."/>
            <person name="Han K.I."/>
            <person name="Suh M.K."/>
            <person name="Lee K.C."/>
            <person name="Eom M.K."/>
            <person name="Lee J.H."/>
            <person name="Park S.H."/>
            <person name="Kang S.W."/>
            <person name="Park J.E."/>
            <person name="Oh B.S."/>
            <person name="Yu S.Y."/>
            <person name="Choi S.H."/>
            <person name="Lee D.H."/>
            <person name="Yoon H."/>
            <person name="Kim B."/>
            <person name="Yang S.J."/>
            <person name="Lee J.S."/>
        </authorList>
    </citation>
    <scope>NUCLEOTIDE SEQUENCE [LARGE SCALE GENOMIC DNA]</scope>
    <source>
        <strain evidence="10">KCTC 15684</strain>
    </source>
</reference>
<keyword evidence="5 6" id="KW-0046">Antibiotic resistance</keyword>
<dbReference type="GO" id="GO:0005886">
    <property type="term" value="C:plasma membrane"/>
    <property type="evidence" value="ECO:0007669"/>
    <property type="project" value="TreeGrafter"/>
</dbReference>
<dbReference type="Pfam" id="PF00905">
    <property type="entry name" value="Transpeptidase"/>
    <property type="match status" value="1"/>
</dbReference>
<sequence>MTYLFVFLFLAMMAYIVYFYVVRSKDIVNSAYNPRLDSYADRVIRGSILDKNGEVLAQTQVNDDGTETRVYPYGEIFAHVVGYTAKGKSGLESVENFELLTSNAFFLEKLANEFKDQKNMGDTVITTLDANLQQTAYSALGDNKGAVVVMEASTGKILAMVSKPAFDPNTVSENWEALNADDSSSPLLNRATQGAYAPGSTFKVVTALEYMRENSAYANYSYDCNGEITADGTTIHCFDSTAHGTVDLRLSMAYSCNSSFANIGLSLDKSAYRKTAEELLFNKALPSVLPYSKSKFKIDKNSSSADMMMTAMGQGETQVSPYHMALITAAVANGGTLMEPYLVDSITNYTGTQVSKHKPSSYGKLMDSSEAAQLKEYMKAVVDEGTATMLSGESYSVAGKTGTAEYSSDKEKSHSWFMGFTNVDNPELVISVIVEGYDGNAGARAVPIAKQVLDAYYYQ</sequence>
<dbReference type="GO" id="GO:0071555">
    <property type="term" value="P:cell wall organization"/>
    <property type="evidence" value="ECO:0007669"/>
    <property type="project" value="TreeGrafter"/>
</dbReference>
<evidence type="ECO:0000259" key="8">
    <source>
        <dbReference type="Pfam" id="PF21922"/>
    </source>
</evidence>
<dbReference type="GO" id="GO:0071972">
    <property type="term" value="F:peptidoglycan L,D-transpeptidase activity"/>
    <property type="evidence" value="ECO:0007669"/>
    <property type="project" value="TreeGrafter"/>
</dbReference>
<evidence type="ECO:0000256" key="6">
    <source>
        <dbReference type="RuleBase" id="RU361140"/>
    </source>
</evidence>
<dbReference type="InterPro" id="IPR002137">
    <property type="entry name" value="Beta-lactam_class-D_AS"/>
</dbReference>
<accession>A0A391NXJ5</accession>
<comment type="caution">
    <text evidence="9">The sequence shown here is derived from an EMBL/GenBank/DDBJ whole genome shotgun (WGS) entry which is preliminary data.</text>
</comment>
<gene>
    <name evidence="9" type="ORF">KGMB01110_01210</name>
</gene>
<evidence type="ECO:0000256" key="5">
    <source>
        <dbReference type="ARBA" id="ARBA00023251"/>
    </source>
</evidence>
<feature type="domain" description="Penicillin binding protein A dimerisation" evidence="8">
    <location>
        <begin position="45"/>
        <end position="124"/>
    </location>
</feature>
<dbReference type="Proteomes" id="UP000265643">
    <property type="component" value="Unassembled WGS sequence"/>
</dbReference>
<dbReference type="EMBL" id="BHGK01000001">
    <property type="protein sequence ID" value="GCA65685.1"/>
    <property type="molecule type" value="Genomic_DNA"/>
</dbReference>
<evidence type="ECO:0000256" key="4">
    <source>
        <dbReference type="ARBA" id="ARBA00022801"/>
    </source>
</evidence>
<feature type="domain" description="Penicillin-binding protein transpeptidase" evidence="7">
    <location>
        <begin position="145"/>
        <end position="453"/>
    </location>
</feature>
<comment type="similarity">
    <text evidence="1 6">Belongs to the class-D beta-lactamase family.</text>
</comment>
<protein>
    <recommendedName>
        <fullName evidence="2 6">Beta-lactamase</fullName>
        <ecNumber evidence="2 6">3.5.2.6</ecNumber>
    </recommendedName>
</protein>
<dbReference type="AlphaFoldDB" id="A0A391NXJ5"/>
<dbReference type="SUPFAM" id="SSF56519">
    <property type="entry name" value="Penicillin binding protein dimerisation domain"/>
    <property type="match status" value="1"/>
</dbReference>
<keyword evidence="4 6" id="KW-0378">Hydrolase</keyword>
<evidence type="ECO:0000256" key="1">
    <source>
        <dbReference type="ARBA" id="ARBA00007898"/>
    </source>
</evidence>
<dbReference type="EC" id="3.5.2.6" evidence="2 6"/>
<keyword evidence="10" id="KW-1185">Reference proteome</keyword>
<dbReference type="Gene3D" id="3.40.710.10">
    <property type="entry name" value="DD-peptidase/beta-lactamase superfamily"/>
    <property type="match status" value="1"/>
</dbReference>
<name>A0A391NXJ5_9FIRM</name>
<dbReference type="GO" id="GO:0017001">
    <property type="term" value="P:antibiotic catabolic process"/>
    <property type="evidence" value="ECO:0007669"/>
    <property type="project" value="InterPro"/>
</dbReference>
<dbReference type="InterPro" id="IPR001460">
    <property type="entry name" value="PCN-bd_Tpept"/>
</dbReference>
<keyword evidence="3" id="KW-0732">Signal</keyword>
<dbReference type="PANTHER" id="PTHR30627:SF24">
    <property type="entry name" value="PENICILLIN-BINDING PROTEIN 4B"/>
    <property type="match status" value="1"/>
</dbReference>
<dbReference type="InterPro" id="IPR054120">
    <property type="entry name" value="PBPA_dimer"/>
</dbReference>
<dbReference type="InterPro" id="IPR050515">
    <property type="entry name" value="Beta-lactam/transpept"/>
</dbReference>
<evidence type="ECO:0000256" key="2">
    <source>
        <dbReference type="ARBA" id="ARBA00012865"/>
    </source>
</evidence>
<evidence type="ECO:0000313" key="9">
    <source>
        <dbReference type="EMBL" id="GCA65685.1"/>
    </source>
</evidence>
<dbReference type="GO" id="GO:0008800">
    <property type="term" value="F:beta-lactamase activity"/>
    <property type="evidence" value="ECO:0007669"/>
    <property type="project" value="UniProtKB-UniRule"/>
</dbReference>
<dbReference type="InterPro" id="IPR036138">
    <property type="entry name" value="PBP_dimer_sf"/>
</dbReference>
<dbReference type="Gene3D" id="3.90.1310.10">
    <property type="entry name" value="Penicillin-binding protein 2a (Domain 2)"/>
    <property type="match status" value="1"/>
</dbReference>
<dbReference type="GO" id="GO:0046677">
    <property type="term" value="P:response to antibiotic"/>
    <property type="evidence" value="ECO:0007669"/>
    <property type="project" value="UniProtKB-UniRule"/>
</dbReference>
<organism evidence="9 10">
    <name type="scientific">Mediterraneibacter butyricigenes</name>
    <dbReference type="NCBI Taxonomy" id="2316025"/>
    <lineage>
        <taxon>Bacteria</taxon>
        <taxon>Bacillati</taxon>
        <taxon>Bacillota</taxon>
        <taxon>Clostridia</taxon>
        <taxon>Lachnospirales</taxon>
        <taxon>Lachnospiraceae</taxon>
        <taxon>Mediterraneibacter</taxon>
    </lineage>
</organism>
<dbReference type="GO" id="GO:0008658">
    <property type="term" value="F:penicillin binding"/>
    <property type="evidence" value="ECO:0007669"/>
    <property type="project" value="InterPro"/>
</dbReference>
<comment type="catalytic activity">
    <reaction evidence="6">
        <text>a beta-lactam + H2O = a substituted beta-amino acid</text>
        <dbReference type="Rhea" id="RHEA:20401"/>
        <dbReference type="ChEBI" id="CHEBI:15377"/>
        <dbReference type="ChEBI" id="CHEBI:35627"/>
        <dbReference type="ChEBI" id="CHEBI:140347"/>
        <dbReference type="EC" id="3.5.2.6"/>
    </reaction>
</comment>
<dbReference type="PROSITE" id="PS00337">
    <property type="entry name" value="BETA_LACTAMASE_D"/>
    <property type="match status" value="1"/>
</dbReference>
<dbReference type="PANTHER" id="PTHR30627">
    <property type="entry name" value="PEPTIDOGLYCAN D,D-TRANSPEPTIDASE"/>
    <property type="match status" value="1"/>
</dbReference>